<dbReference type="InterPro" id="IPR036770">
    <property type="entry name" value="Ankyrin_rpt-contain_sf"/>
</dbReference>
<organism evidence="3 4">
    <name type="scientific">Seminavis robusta</name>
    <dbReference type="NCBI Taxonomy" id="568900"/>
    <lineage>
        <taxon>Eukaryota</taxon>
        <taxon>Sar</taxon>
        <taxon>Stramenopiles</taxon>
        <taxon>Ochrophyta</taxon>
        <taxon>Bacillariophyta</taxon>
        <taxon>Bacillariophyceae</taxon>
        <taxon>Bacillariophycidae</taxon>
        <taxon>Naviculales</taxon>
        <taxon>Naviculaceae</taxon>
        <taxon>Seminavis</taxon>
    </lineage>
</organism>
<proteinExistence type="predicted"/>
<dbReference type="EMBL" id="CAICTM010000469">
    <property type="protein sequence ID" value="CAB9511141.1"/>
    <property type="molecule type" value="Genomic_DNA"/>
</dbReference>
<evidence type="ECO:0000256" key="1">
    <source>
        <dbReference type="ARBA" id="ARBA00022737"/>
    </source>
</evidence>
<protein>
    <submittedName>
        <fullName evidence="3">ANK</fullName>
    </submittedName>
</protein>
<keyword evidence="1" id="KW-0677">Repeat</keyword>
<accession>A0A9N8E271</accession>
<dbReference type="Pfam" id="PF12796">
    <property type="entry name" value="Ank_2"/>
    <property type="match status" value="1"/>
</dbReference>
<comment type="caution">
    <text evidence="3">The sequence shown here is derived from an EMBL/GenBank/DDBJ whole genome shotgun (WGS) entry which is preliminary data.</text>
</comment>
<gene>
    <name evidence="3" type="ORF">SEMRO_470_G149490.1</name>
</gene>
<keyword evidence="4" id="KW-1185">Reference proteome</keyword>
<dbReference type="OrthoDB" id="204260at2759"/>
<keyword evidence="2" id="KW-0040">ANK repeat</keyword>
<dbReference type="PANTHER" id="PTHR24198">
    <property type="entry name" value="ANKYRIN REPEAT AND PROTEIN KINASE DOMAIN-CONTAINING PROTEIN"/>
    <property type="match status" value="1"/>
</dbReference>
<evidence type="ECO:0000313" key="4">
    <source>
        <dbReference type="Proteomes" id="UP001153069"/>
    </source>
</evidence>
<evidence type="ECO:0000313" key="3">
    <source>
        <dbReference type="EMBL" id="CAB9511141.1"/>
    </source>
</evidence>
<sequence length="251" mass="28183">MLYSNIPSSSSNAFMTAPSPYAPEPLLQPVQNQVNVKATVEVVDKPPARVEVASTPPPAKQQNPPEKVLSPVDLLKAMFARNEYGNVVLSSSPDGLSFTRPSKEATDAYDLTVVQAIRHNDVESLRSMLRDGKSFNACNRFGESLVHMVCRRGNVEMATFLIKEACVDVDVRDDFGRTPMHDACWTSKPNTTIMELLVNNVSPDMLLMEDVRGHTPWEYCRKEHYGVWCDYLKSKEEDIQRRISTFGMIRG</sequence>
<reference evidence="3" key="1">
    <citation type="submission" date="2020-06" db="EMBL/GenBank/DDBJ databases">
        <authorList>
            <consortium name="Plant Systems Biology data submission"/>
        </authorList>
    </citation>
    <scope>NUCLEOTIDE SEQUENCE</scope>
    <source>
        <strain evidence="3">D6</strain>
    </source>
</reference>
<dbReference type="Gene3D" id="1.25.40.20">
    <property type="entry name" value="Ankyrin repeat-containing domain"/>
    <property type="match status" value="1"/>
</dbReference>
<dbReference type="AlphaFoldDB" id="A0A9N8E271"/>
<name>A0A9N8E271_9STRA</name>
<evidence type="ECO:0000256" key="2">
    <source>
        <dbReference type="ARBA" id="ARBA00023043"/>
    </source>
</evidence>
<dbReference type="SMART" id="SM00248">
    <property type="entry name" value="ANK"/>
    <property type="match status" value="3"/>
</dbReference>
<dbReference type="PANTHER" id="PTHR24198:SF165">
    <property type="entry name" value="ANKYRIN REPEAT-CONTAINING PROTEIN-RELATED"/>
    <property type="match status" value="1"/>
</dbReference>
<dbReference type="SUPFAM" id="SSF48403">
    <property type="entry name" value="Ankyrin repeat"/>
    <property type="match status" value="1"/>
</dbReference>
<dbReference type="InterPro" id="IPR002110">
    <property type="entry name" value="Ankyrin_rpt"/>
</dbReference>
<dbReference type="Proteomes" id="UP001153069">
    <property type="component" value="Unassembled WGS sequence"/>
</dbReference>